<proteinExistence type="predicted"/>
<keyword evidence="2" id="KW-1185">Reference proteome</keyword>
<accession>A0ABS0YCC5</accession>
<organism evidence="1 2">
    <name type="scientific">Geomonas anaerohicana</name>
    <dbReference type="NCBI Taxonomy" id="2798583"/>
    <lineage>
        <taxon>Bacteria</taxon>
        <taxon>Pseudomonadati</taxon>
        <taxon>Thermodesulfobacteriota</taxon>
        <taxon>Desulfuromonadia</taxon>
        <taxon>Geobacterales</taxon>
        <taxon>Geobacteraceae</taxon>
        <taxon>Geomonas</taxon>
    </lineage>
</organism>
<sequence length="132" mass="14141">MQKMIIIAVALVFGVALAVTAGKVGQVKTLTVAEVGTNPQLYTDKITITGVMAGVSPYDKAVIGIMDTKEAQCKNGCQKLFIPVKYPAQAPKVGDEIEATGKFTKYPTGYMFIAEKLKVVKHHDIKAELPAS</sequence>
<evidence type="ECO:0000313" key="1">
    <source>
        <dbReference type="EMBL" id="MBJ6749951.1"/>
    </source>
</evidence>
<protein>
    <recommendedName>
        <fullName evidence="3">Lipoprotein</fullName>
    </recommendedName>
</protein>
<dbReference type="Proteomes" id="UP000614714">
    <property type="component" value="Unassembled WGS sequence"/>
</dbReference>
<evidence type="ECO:0008006" key="3">
    <source>
        <dbReference type="Google" id="ProtNLM"/>
    </source>
</evidence>
<name>A0ABS0YCC5_9BACT</name>
<comment type="caution">
    <text evidence="1">The sequence shown here is derived from an EMBL/GenBank/DDBJ whole genome shotgun (WGS) entry which is preliminary data.</text>
</comment>
<gene>
    <name evidence="1" type="ORF">JFN91_06970</name>
</gene>
<evidence type="ECO:0000313" key="2">
    <source>
        <dbReference type="Proteomes" id="UP000614714"/>
    </source>
</evidence>
<reference evidence="1 2" key="1">
    <citation type="submission" date="2020-12" db="EMBL/GenBank/DDBJ databases">
        <title>Geomonas sp. Red421, isolated from paddy soil.</title>
        <authorList>
            <person name="Xu Z."/>
            <person name="Zhang Z."/>
            <person name="Masuda Y."/>
            <person name="Itoh H."/>
            <person name="Senoo K."/>
        </authorList>
    </citation>
    <scope>NUCLEOTIDE SEQUENCE [LARGE SCALE GENOMIC DNA]</scope>
    <source>
        <strain evidence="1 2">Red421</strain>
    </source>
</reference>
<dbReference type="EMBL" id="JAEMHL010000003">
    <property type="protein sequence ID" value="MBJ6749951.1"/>
    <property type="molecule type" value="Genomic_DNA"/>
</dbReference>